<dbReference type="KEGG" id="cthr:CTHT_0008020"/>
<protein>
    <submittedName>
        <fullName evidence="2">Uncharacterized protein</fullName>
    </submittedName>
</protein>
<dbReference type="Proteomes" id="UP000008066">
    <property type="component" value="Unassembled WGS sequence"/>
</dbReference>
<dbReference type="GeneID" id="18254840"/>
<name>G0RZY0_CHATD</name>
<evidence type="ECO:0000313" key="3">
    <source>
        <dbReference type="Proteomes" id="UP000008066"/>
    </source>
</evidence>
<organism evidence="3">
    <name type="scientific">Chaetomium thermophilum (strain DSM 1495 / CBS 144.50 / IMI 039719)</name>
    <name type="common">Thermochaetoides thermophila</name>
    <dbReference type="NCBI Taxonomy" id="759272"/>
    <lineage>
        <taxon>Eukaryota</taxon>
        <taxon>Fungi</taxon>
        <taxon>Dikarya</taxon>
        <taxon>Ascomycota</taxon>
        <taxon>Pezizomycotina</taxon>
        <taxon>Sordariomycetes</taxon>
        <taxon>Sordariomycetidae</taxon>
        <taxon>Sordariales</taxon>
        <taxon>Chaetomiaceae</taxon>
        <taxon>Thermochaetoides</taxon>
    </lineage>
</organism>
<evidence type="ECO:0000313" key="2">
    <source>
        <dbReference type="EMBL" id="EGS23141.1"/>
    </source>
</evidence>
<feature type="region of interest" description="Disordered" evidence="1">
    <location>
        <begin position="87"/>
        <end position="111"/>
    </location>
</feature>
<dbReference type="HOGENOM" id="CLU_2158090_0_0_1"/>
<accession>G0RZY0</accession>
<dbReference type="AlphaFoldDB" id="G0RZY0"/>
<sequence length="111" mass="12610">MLPSKVLEPSLPDEFLELLRYLQAMLEHRRARDYGISPRGDVPFPRSAAERVLSYTHSRLNNNNHDNGQTPHSTSTQDLMRLANECTNGQSTFTSPSARRRTGMTRYGSMT</sequence>
<proteinExistence type="predicted"/>
<reference evidence="2 3" key="1">
    <citation type="journal article" date="2011" name="Cell">
        <title>Insight into structure and assembly of the nuclear pore complex by utilizing the genome of a eukaryotic thermophile.</title>
        <authorList>
            <person name="Amlacher S."/>
            <person name="Sarges P."/>
            <person name="Flemming D."/>
            <person name="van Noort V."/>
            <person name="Kunze R."/>
            <person name="Devos D.P."/>
            <person name="Arumugam M."/>
            <person name="Bork P."/>
            <person name="Hurt E."/>
        </authorList>
    </citation>
    <scope>NUCLEOTIDE SEQUENCE [LARGE SCALE GENOMIC DNA]</scope>
    <source>
        <strain evidence="3">DSM 1495 / CBS 144.50 / IMI 039719</strain>
    </source>
</reference>
<dbReference type="RefSeq" id="XP_006691332.1">
    <property type="nucleotide sequence ID" value="XM_006691269.1"/>
</dbReference>
<keyword evidence="3" id="KW-1185">Reference proteome</keyword>
<feature type="compositionally biased region" description="Polar residues" evidence="1">
    <location>
        <begin position="87"/>
        <end position="97"/>
    </location>
</feature>
<evidence type="ECO:0000256" key="1">
    <source>
        <dbReference type="SAM" id="MobiDB-lite"/>
    </source>
</evidence>
<gene>
    <name evidence="2" type="ORF">CTHT_0008020</name>
</gene>
<dbReference type="EMBL" id="GL988037">
    <property type="protein sequence ID" value="EGS23141.1"/>
    <property type="molecule type" value="Genomic_DNA"/>
</dbReference>